<dbReference type="OrthoDB" id="9778320at2"/>
<proteinExistence type="predicted"/>
<gene>
    <name evidence="5" type="primary">pgaB</name>
    <name evidence="5" type="ORF">CLVI_15140</name>
</gene>
<dbReference type="GO" id="GO:0016810">
    <property type="term" value="F:hydrolase activity, acting on carbon-nitrogen (but not peptide) bonds"/>
    <property type="evidence" value="ECO:0007669"/>
    <property type="project" value="InterPro"/>
</dbReference>
<dbReference type="PANTHER" id="PTHR34216:SF3">
    <property type="entry name" value="POLY-BETA-1,6-N-ACETYL-D-GLUCOSAMINE N-DEACETYLASE"/>
    <property type="match status" value="1"/>
</dbReference>
<keyword evidence="6" id="KW-1185">Reference proteome</keyword>
<dbReference type="InterPro" id="IPR051398">
    <property type="entry name" value="Polysacch_Deacetylase"/>
</dbReference>
<dbReference type="RefSeq" id="WP_106059506.1">
    <property type="nucleotide sequence ID" value="NZ_PVXQ01000013.1"/>
</dbReference>
<feature type="transmembrane region" description="Helical" evidence="3">
    <location>
        <begin position="12"/>
        <end position="31"/>
    </location>
</feature>
<evidence type="ECO:0000256" key="3">
    <source>
        <dbReference type="SAM" id="Phobius"/>
    </source>
</evidence>
<dbReference type="AlphaFoldDB" id="A0A2T0BFQ7"/>
<keyword evidence="3" id="KW-0812">Transmembrane</keyword>
<evidence type="ECO:0000313" key="5">
    <source>
        <dbReference type="EMBL" id="PRR82704.1"/>
    </source>
</evidence>
<protein>
    <submittedName>
        <fullName evidence="5">Poly-beta-1,6-N-acetyl-D-glucosamine N-deacetylase</fullName>
        <ecNumber evidence="5">3.5.1.-</ecNumber>
    </submittedName>
</protein>
<dbReference type="GO" id="GO:0005975">
    <property type="term" value="P:carbohydrate metabolic process"/>
    <property type="evidence" value="ECO:0007669"/>
    <property type="project" value="InterPro"/>
</dbReference>
<organism evidence="5 6">
    <name type="scientific">Clostridium vincentii</name>
    <dbReference type="NCBI Taxonomy" id="52704"/>
    <lineage>
        <taxon>Bacteria</taxon>
        <taxon>Bacillati</taxon>
        <taxon>Bacillota</taxon>
        <taxon>Clostridia</taxon>
        <taxon>Eubacteriales</taxon>
        <taxon>Clostridiaceae</taxon>
        <taxon>Clostridium</taxon>
    </lineage>
</organism>
<evidence type="ECO:0000313" key="6">
    <source>
        <dbReference type="Proteomes" id="UP000239471"/>
    </source>
</evidence>
<accession>A0A2T0BFQ7</accession>
<dbReference type="InterPro" id="IPR011330">
    <property type="entry name" value="Glyco_hydro/deAcase_b/a-brl"/>
</dbReference>
<dbReference type="InterPro" id="IPR002509">
    <property type="entry name" value="NODB_dom"/>
</dbReference>
<comment type="subcellular location">
    <subcellularLocation>
        <location evidence="1">Secreted</location>
    </subcellularLocation>
</comment>
<dbReference type="Gene3D" id="3.20.20.370">
    <property type="entry name" value="Glycoside hydrolase/deacetylase"/>
    <property type="match status" value="1"/>
</dbReference>
<reference evidence="5 6" key="1">
    <citation type="submission" date="2018-03" db="EMBL/GenBank/DDBJ databases">
        <title>Genome sequence of Clostridium vincentii DSM 10228.</title>
        <authorList>
            <person name="Poehlein A."/>
            <person name="Daniel R."/>
        </authorList>
    </citation>
    <scope>NUCLEOTIDE SEQUENCE [LARGE SCALE GENOMIC DNA]</scope>
    <source>
        <strain evidence="5 6">DSM 10228</strain>
    </source>
</reference>
<dbReference type="EC" id="3.5.1.-" evidence="5"/>
<sequence length="292" mass="33186">MNNKPNLKKVSLCIMIIVMSLIIVFSIIFIINKNISDKQDNEILEENKTNDVELPKEKNRFEDLTLTNENVGVTVLYYHAVDPAHPGEELYVSPTQLKEQLQLIKDLGYTSLTMTEVNDYIKNNKAIPEKSILITFDDGYTDNYTYAFPILKELNMKATIFVITSETDIGNYYVSSSQIKEMSDYGIDIESHTVSHLHLDTLSYEEQLEELKSSKSKIESITKKDVLSVAYPYGDYNEDTKKATIASGYSIAFTTDTGLADRTDNPVTLDRIYVNSLHSIDTFKDRLLGIQN</sequence>
<dbReference type="GO" id="GO:0005576">
    <property type="term" value="C:extracellular region"/>
    <property type="evidence" value="ECO:0007669"/>
    <property type="project" value="UniProtKB-SubCell"/>
</dbReference>
<keyword evidence="5" id="KW-0378">Hydrolase</keyword>
<dbReference type="PROSITE" id="PS51677">
    <property type="entry name" value="NODB"/>
    <property type="match status" value="1"/>
</dbReference>
<dbReference type="PANTHER" id="PTHR34216">
    <property type="match status" value="1"/>
</dbReference>
<evidence type="ECO:0000259" key="4">
    <source>
        <dbReference type="PROSITE" id="PS51677"/>
    </source>
</evidence>
<dbReference type="CDD" id="cd10918">
    <property type="entry name" value="CE4_NodB_like_5s_6s"/>
    <property type="match status" value="1"/>
</dbReference>
<dbReference type="SUPFAM" id="SSF88713">
    <property type="entry name" value="Glycoside hydrolase/deacetylase"/>
    <property type="match status" value="1"/>
</dbReference>
<keyword evidence="3" id="KW-0472">Membrane</keyword>
<feature type="domain" description="NodB homology" evidence="4">
    <location>
        <begin position="130"/>
        <end position="292"/>
    </location>
</feature>
<comment type="caution">
    <text evidence="5">The sequence shown here is derived from an EMBL/GenBank/DDBJ whole genome shotgun (WGS) entry which is preliminary data.</text>
</comment>
<dbReference type="Pfam" id="PF01522">
    <property type="entry name" value="Polysacc_deac_1"/>
    <property type="match status" value="1"/>
</dbReference>
<evidence type="ECO:0000256" key="1">
    <source>
        <dbReference type="ARBA" id="ARBA00004613"/>
    </source>
</evidence>
<evidence type="ECO:0000256" key="2">
    <source>
        <dbReference type="ARBA" id="ARBA00022729"/>
    </source>
</evidence>
<dbReference type="EMBL" id="PVXQ01000013">
    <property type="protein sequence ID" value="PRR82704.1"/>
    <property type="molecule type" value="Genomic_DNA"/>
</dbReference>
<dbReference type="Proteomes" id="UP000239471">
    <property type="component" value="Unassembled WGS sequence"/>
</dbReference>
<keyword evidence="2" id="KW-0732">Signal</keyword>
<keyword evidence="3" id="KW-1133">Transmembrane helix</keyword>
<name>A0A2T0BFQ7_9CLOT</name>